<name>A0AAJ6QSK6_9ACAR</name>
<keyword evidence="8 10" id="KW-0496">Mitochondrion</keyword>
<evidence type="ECO:0000256" key="9">
    <source>
        <dbReference type="ARBA" id="ARBA00023136"/>
    </source>
</evidence>
<comment type="subcellular location">
    <subcellularLocation>
        <location evidence="1 10">Mitochondrion inner membrane</location>
        <topology evidence="1 10">Single-pass membrane protein</topology>
    </subcellularLocation>
</comment>
<keyword evidence="4 10" id="KW-0999">Mitochondrion inner membrane</keyword>
<keyword evidence="11" id="KW-1185">Reference proteome</keyword>
<evidence type="ECO:0000256" key="2">
    <source>
        <dbReference type="ARBA" id="ARBA00008135"/>
    </source>
</evidence>
<dbReference type="InterPro" id="IPR013288">
    <property type="entry name" value="Cyt_c_oxidase_su4"/>
</dbReference>
<dbReference type="Pfam" id="PF02936">
    <property type="entry name" value="COX4"/>
    <property type="match status" value="1"/>
</dbReference>
<evidence type="ECO:0000256" key="1">
    <source>
        <dbReference type="ARBA" id="ARBA00004434"/>
    </source>
</evidence>
<dbReference type="GO" id="GO:0016491">
    <property type="term" value="F:oxidoreductase activity"/>
    <property type="evidence" value="ECO:0007669"/>
    <property type="project" value="UniProtKB-KW"/>
</dbReference>
<gene>
    <name evidence="12" type="primary">LOC100899551</name>
</gene>
<dbReference type="AlphaFoldDB" id="A0AAJ6QSK6"/>
<dbReference type="RefSeq" id="XP_003742443.1">
    <property type="nucleotide sequence ID" value="XM_003742395.2"/>
</dbReference>
<comment type="subunit">
    <text evidence="10">Component of the cytochrome c oxidase (complex IV, CIV), a multisubunit enzyme composed of 14 subunits.</text>
</comment>
<dbReference type="GO" id="GO:0006123">
    <property type="term" value="P:mitochondrial electron transport, cytochrome c to oxygen"/>
    <property type="evidence" value="ECO:0007669"/>
    <property type="project" value="InterPro"/>
</dbReference>
<dbReference type="SUPFAM" id="SSF81406">
    <property type="entry name" value="Mitochondrial cytochrome c oxidase subunit IV"/>
    <property type="match status" value="1"/>
</dbReference>
<dbReference type="PANTHER" id="PTHR10707:SF10">
    <property type="entry name" value="CYTOCHROME C OXIDASE SUBUNIT 4"/>
    <property type="match status" value="1"/>
</dbReference>
<organism evidence="11 12">
    <name type="scientific">Galendromus occidentalis</name>
    <name type="common">western predatory mite</name>
    <dbReference type="NCBI Taxonomy" id="34638"/>
    <lineage>
        <taxon>Eukaryota</taxon>
        <taxon>Metazoa</taxon>
        <taxon>Ecdysozoa</taxon>
        <taxon>Arthropoda</taxon>
        <taxon>Chelicerata</taxon>
        <taxon>Arachnida</taxon>
        <taxon>Acari</taxon>
        <taxon>Parasitiformes</taxon>
        <taxon>Mesostigmata</taxon>
        <taxon>Gamasina</taxon>
        <taxon>Phytoseioidea</taxon>
        <taxon>Phytoseiidae</taxon>
        <taxon>Typhlodrominae</taxon>
        <taxon>Galendromus</taxon>
    </lineage>
</organism>
<evidence type="ECO:0000256" key="3">
    <source>
        <dbReference type="ARBA" id="ARBA00022692"/>
    </source>
</evidence>
<dbReference type="Proteomes" id="UP000694867">
    <property type="component" value="Unplaced"/>
</dbReference>
<reference evidence="12" key="1">
    <citation type="submission" date="2025-08" db="UniProtKB">
        <authorList>
            <consortium name="RefSeq"/>
        </authorList>
    </citation>
    <scope>IDENTIFICATION</scope>
</reference>
<dbReference type="PRINTS" id="PR01873">
    <property type="entry name" value="CYTCOXIDASE4"/>
</dbReference>
<comment type="similarity">
    <text evidence="2 10">Belongs to the cytochrome c oxidase IV family.</text>
</comment>
<keyword evidence="6" id="KW-1133">Transmembrane helix</keyword>
<dbReference type="FunFam" id="1.10.442.10:FF:000001">
    <property type="entry name" value="Cytochrome c oxidase subunit 4 isoform 1"/>
    <property type="match status" value="1"/>
</dbReference>
<evidence type="ECO:0000256" key="5">
    <source>
        <dbReference type="ARBA" id="ARBA00022946"/>
    </source>
</evidence>
<keyword evidence="7" id="KW-0560">Oxidoreductase</keyword>
<keyword evidence="5" id="KW-0809">Transit peptide</keyword>
<evidence type="ECO:0000256" key="10">
    <source>
        <dbReference type="RuleBase" id="RU367145"/>
    </source>
</evidence>
<dbReference type="InterPro" id="IPR004203">
    <property type="entry name" value="Cyt_c_oxidase_su4_fam"/>
</dbReference>
<dbReference type="InterPro" id="IPR036639">
    <property type="entry name" value="Cyt_c_oxidase_su4_sf"/>
</dbReference>
<dbReference type="GeneID" id="100899551"/>
<dbReference type="CDD" id="cd00922">
    <property type="entry name" value="Cyt_c_Oxidase_IV"/>
    <property type="match status" value="1"/>
</dbReference>
<dbReference type="GO" id="GO:0005743">
    <property type="term" value="C:mitochondrial inner membrane"/>
    <property type="evidence" value="ECO:0007669"/>
    <property type="project" value="UniProtKB-SubCell"/>
</dbReference>
<protein>
    <recommendedName>
        <fullName evidence="10">Cytochrome c oxidase subunit 4</fullName>
    </recommendedName>
</protein>
<dbReference type="KEGG" id="goe:100899551"/>
<comment type="pathway">
    <text evidence="10">Energy metabolism; oxidative phosphorylation.</text>
</comment>
<keyword evidence="3" id="KW-0812">Transmembrane</keyword>
<accession>A0AAJ6QSK6</accession>
<evidence type="ECO:0000313" key="11">
    <source>
        <dbReference type="Proteomes" id="UP000694867"/>
    </source>
</evidence>
<dbReference type="PANTHER" id="PTHR10707">
    <property type="entry name" value="CYTOCHROME C OXIDASE SUBUNIT IV"/>
    <property type="match status" value="1"/>
</dbReference>
<evidence type="ECO:0000256" key="8">
    <source>
        <dbReference type="ARBA" id="ARBA00023128"/>
    </source>
</evidence>
<evidence type="ECO:0000256" key="7">
    <source>
        <dbReference type="ARBA" id="ARBA00023002"/>
    </source>
</evidence>
<evidence type="ECO:0000256" key="6">
    <source>
        <dbReference type="ARBA" id="ARBA00022989"/>
    </source>
</evidence>
<comment type="function">
    <text evidence="10">Component of the cytochrome c oxidase, the last enzyme in the mitochondrial electron transport chain which drives oxidative phosphorylation.</text>
</comment>
<evidence type="ECO:0000256" key="4">
    <source>
        <dbReference type="ARBA" id="ARBA00022792"/>
    </source>
</evidence>
<keyword evidence="9" id="KW-0472">Membrane</keyword>
<proteinExistence type="inferred from homology"/>
<evidence type="ECO:0000313" key="12">
    <source>
        <dbReference type="RefSeq" id="XP_003742443.1"/>
    </source>
</evidence>
<dbReference type="GO" id="GO:0045277">
    <property type="term" value="C:respiratory chain complex IV"/>
    <property type="evidence" value="ECO:0007669"/>
    <property type="project" value="InterPro"/>
</dbReference>
<sequence length="169" mass="19564">MSLLKPKLLCTLLARRTFHGRAQIGKREVVGHGLNGTYSYLDRADCPYPAIRWEEPGSHIDALLQKQKGDWKNLSLEEKKALYRHSFRQTFVEFDSPRGDWRIITGGVMFGLAFALWMSILLKKFVLPPLPESCSEESKQAQLKRMIEIRANPVEGIASKWDYENNRWK</sequence>
<dbReference type="Gene3D" id="1.10.442.10">
    <property type="entry name" value="Cytochrome c oxidase subunit IV"/>
    <property type="match status" value="1"/>
</dbReference>